<feature type="compositionally biased region" description="Low complexity" evidence="1">
    <location>
        <begin position="14"/>
        <end position="41"/>
    </location>
</feature>
<evidence type="ECO:0000313" key="3">
    <source>
        <dbReference type="Proteomes" id="UP000076580"/>
    </source>
</evidence>
<gene>
    <name evidence="2" type="ORF">DCS_03314</name>
</gene>
<reference evidence="2 3" key="1">
    <citation type="journal article" date="2016" name="Sci. Rep.">
        <title>Insights into Adaptations to a Near-Obligate Nematode Endoparasitic Lifestyle from the Finished Genome of Drechmeria coniospora.</title>
        <authorList>
            <person name="Zhang L."/>
            <person name="Zhou Z."/>
            <person name="Guo Q."/>
            <person name="Fokkens L."/>
            <person name="Miskei M."/>
            <person name="Pocsi I."/>
            <person name="Zhang W."/>
            <person name="Chen M."/>
            <person name="Wang L."/>
            <person name="Sun Y."/>
            <person name="Donzelli B.G."/>
            <person name="Gibson D.M."/>
            <person name="Nelson D.R."/>
            <person name="Luo J.G."/>
            <person name="Rep M."/>
            <person name="Liu H."/>
            <person name="Yang S."/>
            <person name="Wang J."/>
            <person name="Krasnoff S.B."/>
            <person name="Xu Y."/>
            <person name="Molnar I."/>
            <person name="Lin M."/>
        </authorList>
    </citation>
    <scope>NUCLEOTIDE SEQUENCE [LARGE SCALE GENOMIC DNA]</scope>
    <source>
        <strain evidence="2 3">ARSEF 6962</strain>
    </source>
</reference>
<dbReference type="EMBL" id="LAYC01000002">
    <property type="protein sequence ID" value="KYK56316.1"/>
    <property type="molecule type" value="Genomic_DNA"/>
</dbReference>
<dbReference type="RefSeq" id="XP_040655668.1">
    <property type="nucleotide sequence ID" value="XM_040800635.1"/>
</dbReference>
<name>A0A151GGX3_DRECN</name>
<comment type="caution">
    <text evidence="2">The sequence shown here is derived from an EMBL/GenBank/DDBJ whole genome shotgun (WGS) entry which is preliminary data.</text>
</comment>
<accession>A0A151GGX3</accession>
<organism evidence="2 3">
    <name type="scientific">Drechmeria coniospora</name>
    <name type="common">Nematophagous fungus</name>
    <name type="synonym">Meria coniospora</name>
    <dbReference type="NCBI Taxonomy" id="98403"/>
    <lineage>
        <taxon>Eukaryota</taxon>
        <taxon>Fungi</taxon>
        <taxon>Dikarya</taxon>
        <taxon>Ascomycota</taxon>
        <taxon>Pezizomycotina</taxon>
        <taxon>Sordariomycetes</taxon>
        <taxon>Hypocreomycetidae</taxon>
        <taxon>Hypocreales</taxon>
        <taxon>Ophiocordycipitaceae</taxon>
        <taxon>Drechmeria</taxon>
    </lineage>
</organism>
<feature type="region of interest" description="Disordered" evidence="1">
    <location>
        <begin position="139"/>
        <end position="174"/>
    </location>
</feature>
<feature type="region of interest" description="Disordered" evidence="1">
    <location>
        <begin position="1"/>
        <end position="54"/>
    </location>
</feature>
<evidence type="ECO:0000256" key="1">
    <source>
        <dbReference type="SAM" id="MobiDB-lite"/>
    </source>
</evidence>
<dbReference type="AlphaFoldDB" id="A0A151GGX3"/>
<protein>
    <submittedName>
        <fullName evidence="2">Uncharacterized protein</fullName>
    </submittedName>
</protein>
<dbReference type="InParanoid" id="A0A151GGX3"/>
<proteinExistence type="predicted"/>
<evidence type="ECO:0000313" key="2">
    <source>
        <dbReference type="EMBL" id="KYK56316.1"/>
    </source>
</evidence>
<sequence>MATIETGTGDGTGRSRTFIRRTTSTAGMYRDTTTTFATTETETGDGTGRSRMVTSTSKAMTSIVVSTFTATTCPEVTTSDAAGNVTTTITTTFTITCPVAPTVITSCGQEFTIDSPGTKVLVATLTKIVCKDCVRETAGQRPQGKGTASRPPCPTCTPRRAHEPYGQEDESDEVAAGFGAASTSGRVGHQGADEVVTAAAVTTRRCPWVLATVAMLLFSVRLF</sequence>
<dbReference type="GeneID" id="63715957"/>
<dbReference type="Proteomes" id="UP000076580">
    <property type="component" value="Chromosome 02"/>
</dbReference>
<keyword evidence="3" id="KW-1185">Reference proteome</keyword>